<evidence type="ECO:0000313" key="3">
    <source>
        <dbReference type="Proteomes" id="UP000820818"/>
    </source>
</evidence>
<dbReference type="Proteomes" id="UP000820818">
    <property type="component" value="Unassembled WGS sequence"/>
</dbReference>
<comment type="caution">
    <text evidence="2">The sequence shown here is derived from an EMBL/GenBank/DDBJ whole genome shotgun (WGS) entry which is preliminary data.</text>
</comment>
<gene>
    <name evidence="2" type="ORF">GHT06_004572</name>
</gene>
<protein>
    <submittedName>
        <fullName evidence="2">Uncharacterized protein</fullName>
    </submittedName>
</protein>
<dbReference type="EMBL" id="WJBH02000074">
    <property type="protein sequence ID" value="KAI9550892.1"/>
    <property type="molecule type" value="Genomic_DNA"/>
</dbReference>
<reference evidence="2" key="1">
    <citation type="submission" date="2022-05" db="EMBL/GenBank/DDBJ databases">
        <title>A multi-omics perspective on studying reproductive biology in Daphnia sinensis.</title>
        <authorList>
            <person name="Jia J."/>
        </authorList>
    </citation>
    <scope>NUCLEOTIDE SEQUENCE</scope>
    <source>
        <strain evidence="2">WSL</strain>
    </source>
</reference>
<feature type="region of interest" description="Disordered" evidence="1">
    <location>
        <begin position="116"/>
        <end position="143"/>
    </location>
</feature>
<keyword evidence="3" id="KW-1185">Reference proteome</keyword>
<dbReference type="AlphaFoldDB" id="A0AAD5PLL1"/>
<evidence type="ECO:0000313" key="2">
    <source>
        <dbReference type="EMBL" id="KAI9550892.1"/>
    </source>
</evidence>
<proteinExistence type="predicted"/>
<organism evidence="2 3">
    <name type="scientific">Daphnia sinensis</name>
    <dbReference type="NCBI Taxonomy" id="1820382"/>
    <lineage>
        <taxon>Eukaryota</taxon>
        <taxon>Metazoa</taxon>
        <taxon>Ecdysozoa</taxon>
        <taxon>Arthropoda</taxon>
        <taxon>Crustacea</taxon>
        <taxon>Branchiopoda</taxon>
        <taxon>Diplostraca</taxon>
        <taxon>Cladocera</taxon>
        <taxon>Anomopoda</taxon>
        <taxon>Daphniidae</taxon>
        <taxon>Daphnia</taxon>
        <taxon>Daphnia similis group</taxon>
    </lineage>
</organism>
<evidence type="ECO:0000256" key="1">
    <source>
        <dbReference type="SAM" id="MobiDB-lite"/>
    </source>
</evidence>
<sequence length="196" mass="21894">MTVTADIVRLYKQARKIIKARIQQAVSKPNLTADIWTKTGMASSYLDNPSFAGVCAEMKNNLNARFDFMIDKTMDTFLQLFVSGEPAVQNIVTRHINKTSTEMVSLIFFKPETSLDDGSENEINPAKNNAGQENEGKTADGGPRNLNAHQFKLLYAKTLSSAPESSNDYRQTGLRRSKIPVELLGYVSMDFYSRRG</sequence>
<accession>A0AAD5PLL1</accession>
<name>A0AAD5PLL1_9CRUS</name>